<dbReference type="RefSeq" id="WP_072995142.1">
    <property type="nucleotide sequence ID" value="NZ_FQYU01000009.1"/>
</dbReference>
<keyword evidence="10 12" id="KW-0511">Multifunctional enzyme</keyword>
<keyword evidence="8 12" id="KW-0368">Histidine biosynthesis</keyword>
<dbReference type="GO" id="GO:0006164">
    <property type="term" value="P:purine nucleotide biosynthetic process"/>
    <property type="evidence" value="ECO:0007669"/>
    <property type="project" value="UniProtKB-KW"/>
</dbReference>
<dbReference type="PRINTS" id="PR00085">
    <property type="entry name" value="THFDHDRGNASE"/>
</dbReference>
<keyword evidence="4 12" id="KW-0658">Purine biosynthesis</keyword>
<sequence length="294" mass="32221">MKILDGKKVSNDIKDEIAAEVAQMKERGEKVPHLAAVLVGNDGASLTYVGSKVRSCKKVGFESTLIQLPEETSEETLLEKVRELNADQEIDGYIVQLPLPRHIDEQKVLMAVDPDKDVDGFHPVNFGKMALDMEAFISATPFGIMELLKRYEVETEGKHVVVIGRSHIVGRPISILMSQKGKTANCTVTLTHSRTKNIKDLTLQADIVVSALGVPGFLKADMVKEGAVIIDVGITRVKDGSKEKGYYITGDVDFENVSKKASYITPVPGGVGPMTIAMLLKNTLLARERHRARK</sequence>
<keyword evidence="3 12" id="KW-0028">Amino-acid biosynthesis</keyword>
<dbReference type="FunFam" id="3.40.50.720:FF:000189">
    <property type="entry name" value="Bifunctional protein FolD"/>
    <property type="match status" value="1"/>
</dbReference>
<evidence type="ECO:0000256" key="9">
    <source>
        <dbReference type="ARBA" id="ARBA00023167"/>
    </source>
</evidence>
<dbReference type="PANTHER" id="PTHR48099:SF5">
    <property type="entry name" value="C-1-TETRAHYDROFOLATE SYNTHASE, CYTOPLASMIC"/>
    <property type="match status" value="1"/>
</dbReference>
<dbReference type="InterPro" id="IPR000672">
    <property type="entry name" value="THF_DH/CycHdrlase"/>
</dbReference>
<comment type="function">
    <text evidence="12">Catalyzes the oxidation of 5,10-methylenetetrahydrofolate to 5,10-methenyltetrahydrofolate and then the hydrolysis of 5,10-methenyltetrahydrofolate to 10-formyltetrahydrofolate.</text>
</comment>
<evidence type="ECO:0000259" key="13">
    <source>
        <dbReference type="Pfam" id="PF00763"/>
    </source>
</evidence>
<dbReference type="InterPro" id="IPR046346">
    <property type="entry name" value="Aminoacid_DH-like_N_sf"/>
</dbReference>
<comment type="similarity">
    <text evidence="12">Belongs to the tetrahydrofolate dehydrogenase/cyclohydrolase family.</text>
</comment>
<dbReference type="EMBL" id="FQYU01000009">
    <property type="protein sequence ID" value="SHJ80591.1"/>
    <property type="molecule type" value="Genomic_DNA"/>
</dbReference>
<dbReference type="EC" id="3.5.4.9" evidence="12"/>
<keyword evidence="6 12" id="KW-0521">NADP</keyword>
<keyword evidence="7 12" id="KW-0560">Oxidoreductase</keyword>
<feature type="domain" description="Tetrahydrofolate dehydrogenase/cyclohydrolase catalytic" evidence="13">
    <location>
        <begin position="4"/>
        <end position="119"/>
    </location>
</feature>
<evidence type="ECO:0000313" key="15">
    <source>
        <dbReference type="EMBL" id="SHJ80591.1"/>
    </source>
</evidence>
<dbReference type="PANTHER" id="PTHR48099">
    <property type="entry name" value="C-1-TETRAHYDROFOLATE SYNTHASE, CYTOPLASMIC-RELATED"/>
    <property type="match status" value="1"/>
</dbReference>
<dbReference type="HAMAP" id="MF_01576">
    <property type="entry name" value="THF_DHG_CYH"/>
    <property type="match status" value="1"/>
</dbReference>
<dbReference type="SUPFAM" id="SSF51735">
    <property type="entry name" value="NAD(P)-binding Rossmann-fold domains"/>
    <property type="match status" value="1"/>
</dbReference>
<name>A0A1M6MAU9_9FLAO</name>
<keyword evidence="9 12" id="KW-0486">Methionine biosynthesis</keyword>
<evidence type="ECO:0000256" key="12">
    <source>
        <dbReference type="HAMAP-Rule" id="MF_01576"/>
    </source>
</evidence>
<dbReference type="InterPro" id="IPR036291">
    <property type="entry name" value="NAD(P)-bd_dom_sf"/>
</dbReference>
<dbReference type="SUPFAM" id="SSF53223">
    <property type="entry name" value="Aminoacid dehydrogenase-like, N-terminal domain"/>
    <property type="match status" value="1"/>
</dbReference>
<evidence type="ECO:0000256" key="8">
    <source>
        <dbReference type="ARBA" id="ARBA00023102"/>
    </source>
</evidence>
<evidence type="ECO:0000259" key="14">
    <source>
        <dbReference type="Pfam" id="PF02882"/>
    </source>
</evidence>
<evidence type="ECO:0000256" key="3">
    <source>
        <dbReference type="ARBA" id="ARBA00022605"/>
    </source>
</evidence>
<gene>
    <name evidence="12" type="primary">folD</name>
    <name evidence="15" type="ORF">SAMN04488513_10973</name>
</gene>
<keyword evidence="5 12" id="KW-0378">Hydrolase</keyword>
<dbReference type="Gene3D" id="3.40.50.720">
    <property type="entry name" value="NAD(P)-binding Rossmann-like Domain"/>
    <property type="match status" value="1"/>
</dbReference>
<feature type="domain" description="Tetrahydrofolate dehydrogenase/cyclohydrolase NAD(P)-binding" evidence="14">
    <location>
        <begin position="138"/>
        <end position="290"/>
    </location>
</feature>
<evidence type="ECO:0000256" key="4">
    <source>
        <dbReference type="ARBA" id="ARBA00022755"/>
    </source>
</evidence>
<dbReference type="STRING" id="192903.SAMN04488513_10973"/>
<dbReference type="OrthoDB" id="9803580at2"/>
<evidence type="ECO:0000256" key="11">
    <source>
        <dbReference type="ARBA" id="ARBA00036357"/>
    </source>
</evidence>
<dbReference type="EC" id="1.5.1.5" evidence="12"/>
<keyword evidence="16" id="KW-1185">Reference proteome</keyword>
<dbReference type="Pfam" id="PF00763">
    <property type="entry name" value="THF_DHG_CYH"/>
    <property type="match status" value="1"/>
</dbReference>
<evidence type="ECO:0000256" key="1">
    <source>
        <dbReference type="ARBA" id="ARBA00004777"/>
    </source>
</evidence>
<evidence type="ECO:0000313" key="16">
    <source>
        <dbReference type="Proteomes" id="UP000184543"/>
    </source>
</evidence>
<dbReference type="Proteomes" id="UP000184543">
    <property type="component" value="Unassembled WGS sequence"/>
</dbReference>
<dbReference type="CDD" id="cd01080">
    <property type="entry name" value="NAD_bind_m-THF_DH_Cyclohyd"/>
    <property type="match status" value="1"/>
</dbReference>
<comment type="subunit">
    <text evidence="12">Homodimer.</text>
</comment>
<dbReference type="GO" id="GO:0004488">
    <property type="term" value="F:methylenetetrahydrofolate dehydrogenase (NADP+) activity"/>
    <property type="evidence" value="ECO:0007669"/>
    <property type="project" value="UniProtKB-UniRule"/>
</dbReference>
<dbReference type="GO" id="GO:0005829">
    <property type="term" value="C:cytosol"/>
    <property type="evidence" value="ECO:0007669"/>
    <property type="project" value="TreeGrafter"/>
</dbReference>
<evidence type="ECO:0000256" key="5">
    <source>
        <dbReference type="ARBA" id="ARBA00022801"/>
    </source>
</evidence>
<comment type="caution">
    <text evidence="12">Lacks conserved residue(s) required for the propagation of feature annotation.</text>
</comment>
<dbReference type="FunFam" id="3.40.50.10860:FF:000001">
    <property type="entry name" value="Bifunctional protein FolD"/>
    <property type="match status" value="1"/>
</dbReference>
<evidence type="ECO:0000256" key="10">
    <source>
        <dbReference type="ARBA" id="ARBA00023268"/>
    </source>
</evidence>
<comment type="catalytic activity">
    <reaction evidence="12">
        <text>(6R)-5,10-methylene-5,6,7,8-tetrahydrofolate + NADP(+) = (6R)-5,10-methenyltetrahydrofolate + NADPH</text>
        <dbReference type="Rhea" id="RHEA:22812"/>
        <dbReference type="ChEBI" id="CHEBI:15636"/>
        <dbReference type="ChEBI" id="CHEBI:57455"/>
        <dbReference type="ChEBI" id="CHEBI:57783"/>
        <dbReference type="ChEBI" id="CHEBI:58349"/>
        <dbReference type="EC" id="1.5.1.5"/>
    </reaction>
</comment>
<feature type="binding site" evidence="12">
    <location>
        <begin position="164"/>
        <end position="166"/>
    </location>
    <ligand>
        <name>NADP(+)</name>
        <dbReference type="ChEBI" id="CHEBI:58349"/>
    </ligand>
</feature>
<dbReference type="GO" id="GO:0004477">
    <property type="term" value="F:methenyltetrahydrofolate cyclohydrolase activity"/>
    <property type="evidence" value="ECO:0007669"/>
    <property type="project" value="UniProtKB-UniRule"/>
</dbReference>
<dbReference type="Gene3D" id="3.40.50.10860">
    <property type="entry name" value="Leucine Dehydrogenase, chain A, domain 1"/>
    <property type="match status" value="1"/>
</dbReference>
<dbReference type="Pfam" id="PF02882">
    <property type="entry name" value="THF_DHG_CYH_C"/>
    <property type="match status" value="1"/>
</dbReference>
<accession>A0A1M6MAU9</accession>
<protein>
    <recommendedName>
        <fullName evidence="12">Bifunctional protein FolD</fullName>
    </recommendedName>
    <domain>
        <recommendedName>
            <fullName evidence="12">Methylenetetrahydrofolate dehydrogenase</fullName>
            <ecNumber evidence="12">1.5.1.5</ecNumber>
        </recommendedName>
    </domain>
    <domain>
        <recommendedName>
            <fullName evidence="12">Methenyltetrahydrofolate cyclohydrolase</fullName>
            <ecNumber evidence="12">3.5.4.9</ecNumber>
        </recommendedName>
    </domain>
</protein>
<dbReference type="NCBIfam" id="NF010783">
    <property type="entry name" value="PRK14186.1"/>
    <property type="match status" value="1"/>
</dbReference>
<dbReference type="InterPro" id="IPR020630">
    <property type="entry name" value="THF_DH/CycHdrlase_cat_dom"/>
</dbReference>
<feature type="binding site" evidence="12">
    <location>
        <position position="234"/>
    </location>
    <ligand>
        <name>NADP(+)</name>
        <dbReference type="ChEBI" id="CHEBI:58349"/>
    </ligand>
</feature>
<proteinExistence type="inferred from homology"/>
<dbReference type="InterPro" id="IPR020867">
    <property type="entry name" value="THF_DH/CycHdrlase_CS"/>
</dbReference>
<reference evidence="16" key="1">
    <citation type="submission" date="2016-11" db="EMBL/GenBank/DDBJ databases">
        <authorList>
            <person name="Varghese N."/>
            <person name="Submissions S."/>
        </authorList>
    </citation>
    <scope>NUCLEOTIDE SEQUENCE [LARGE SCALE GENOMIC DNA]</scope>
    <source>
        <strain evidence="16">DSM 19858</strain>
    </source>
</reference>
<dbReference type="AlphaFoldDB" id="A0A1M6MAU9"/>
<organism evidence="15 16">
    <name type="scientific">Pseudozobellia thermophila</name>
    <dbReference type="NCBI Taxonomy" id="192903"/>
    <lineage>
        <taxon>Bacteria</taxon>
        <taxon>Pseudomonadati</taxon>
        <taxon>Bacteroidota</taxon>
        <taxon>Flavobacteriia</taxon>
        <taxon>Flavobacteriales</taxon>
        <taxon>Flavobacteriaceae</taxon>
        <taxon>Pseudozobellia</taxon>
    </lineage>
</organism>
<comment type="catalytic activity">
    <reaction evidence="11 12">
        <text>(6R)-5,10-methenyltetrahydrofolate + H2O = (6R)-10-formyltetrahydrofolate + H(+)</text>
        <dbReference type="Rhea" id="RHEA:23700"/>
        <dbReference type="ChEBI" id="CHEBI:15377"/>
        <dbReference type="ChEBI" id="CHEBI:15378"/>
        <dbReference type="ChEBI" id="CHEBI:57455"/>
        <dbReference type="ChEBI" id="CHEBI:195366"/>
        <dbReference type="EC" id="3.5.4.9"/>
    </reaction>
</comment>
<evidence type="ECO:0000256" key="7">
    <source>
        <dbReference type="ARBA" id="ARBA00023002"/>
    </source>
</evidence>
<keyword evidence="2 12" id="KW-0554">One-carbon metabolism</keyword>
<dbReference type="InterPro" id="IPR020631">
    <property type="entry name" value="THF_DH/CycHdrlase_NAD-bd_dom"/>
</dbReference>
<dbReference type="GO" id="GO:0035999">
    <property type="term" value="P:tetrahydrofolate interconversion"/>
    <property type="evidence" value="ECO:0007669"/>
    <property type="project" value="UniProtKB-UniRule"/>
</dbReference>
<comment type="pathway">
    <text evidence="1 12">One-carbon metabolism; tetrahydrofolate interconversion.</text>
</comment>
<evidence type="ECO:0000256" key="6">
    <source>
        <dbReference type="ARBA" id="ARBA00022857"/>
    </source>
</evidence>
<evidence type="ECO:0000256" key="2">
    <source>
        <dbReference type="ARBA" id="ARBA00022563"/>
    </source>
</evidence>
<dbReference type="GO" id="GO:0000105">
    <property type="term" value="P:L-histidine biosynthetic process"/>
    <property type="evidence" value="ECO:0007669"/>
    <property type="project" value="UniProtKB-KW"/>
</dbReference>
<dbReference type="UniPathway" id="UPA00193"/>
<dbReference type="PROSITE" id="PS00767">
    <property type="entry name" value="THF_DHG_CYH_2"/>
    <property type="match status" value="1"/>
</dbReference>
<dbReference type="GO" id="GO:0009086">
    <property type="term" value="P:methionine biosynthetic process"/>
    <property type="evidence" value="ECO:0007669"/>
    <property type="project" value="UniProtKB-KW"/>
</dbReference>